<dbReference type="SUPFAM" id="SSF52540">
    <property type="entry name" value="P-loop containing nucleoside triphosphate hydrolases"/>
    <property type="match status" value="1"/>
</dbReference>
<dbReference type="Gene3D" id="3.40.50.300">
    <property type="entry name" value="P-loop containing nucleotide triphosphate hydrolases"/>
    <property type="match status" value="1"/>
</dbReference>
<feature type="transmembrane region" description="Helical" evidence="8">
    <location>
        <begin position="519"/>
        <end position="542"/>
    </location>
</feature>
<name>A0A653C9M9_CALMS</name>
<dbReference type="InterPro" id="IPR003439">
    <property type="entry name" value="ABC_transporter-like_ATP-bd"/>
</dbReference>
<evidence type="ECO:0000256" key="1">
    <source>
        <dbReference type="ARBA" id="ARBA00004141"/>
    </source>
</evidence>
<comment type="subcellular location">
    <subcellularLocation>
        <location evidence="1">Membrane</location>
        <topology evidence="1">Multi-pass membrane protein</topology>
    </subcellularLocation>
</comment>
<dbReference type="Pfam" id="PF00005">
    <property type="entry name" value="ABC_tran"/>
    <property type="match status" value="1"/>
</dbReference>
<keyword evidence="4" id="KW-0067">ATP-binding</keyword>
<evidence type="ECO:0000313" key="10">
    <source>
        <dbReference type="EMBL" id="VEN44621.1"/>
    </source>
</evidence>
<organism evidence="10 11">
    <name type="scientific">Callosobruchus maculatus</name>
    <name type="common">Southern cowpea weevil</name>
    <name type="synonym">Pulse bruchid</name>
    <dbReference type="NCBI Taxonomy" id="64391"/>
    <lineage>
        <taxon>Eukaryota</taxon>
        <taxon>Metazoa</taxon>
        <taxon>Ecdysozoa</taxon>
        <taxon>Arthropoda</taxon>
        <taxon>Hexapoda</taxon>
        <taxon>Insecta</taxon>
        <taxon>Pterygota</taxon>
        <taxon>Neoptera</taxon>
        <taxon>Endopterygota</taxon>
        <taxon>Coleoptera</taxon>
        <taxon>Polyphaga</taxon>
        <taxon>Cucujiformia</taxon>
        <taxon>Chrysomeloidea</taxon>
        <taxon>Chrysomelidae</taxon>
        <taxon>Bruchinae</taxon>
        <taxon>Bruchini</taxon>
        <taxon>Callosobruchus</taxon>
    </lineage>
</organism>
<keyword evidence="6 8" id="KW-0472">Membrane</keyword>
<feature type="domain" description="ABC transporter" evidence="9">
    <location>
        <begin position="14"/>
        <end position="245"/>
    </location>
</feature>
<keyword evidence="2 8" id="KW-0812">Transmembrane</keyword>
<dbReference type="GO" id="GO:0016020">
    <property type="term" value="C:membrane"/>
    <property type="evidence" value="ECO:0007669"/>
    <property type="project" value="UniProtKB-SubCell"/>
</dbReference>
<reference evidence="10 11" key="1">
    <citation type="submission" date="2019-01" db="EMBL/GenBank/DDBJ databases">
        <authorList>
            <person name="Sayadi A."/>
        </authorList>
    </citation>
    <scope>NUCLEOTIDE SEQUENCE [LARGE SCALE GENOMIC DNA]</scope>
</reference>
<keyword evidence="11" id="KW-1185">Reference proteome</keyword>
<evidence type="ECO:0000256" key="6">
    <source>
        <dbReference type="ARBA" id="ARBA00023136"/>
    </source>
</evidence>
<dbReference type="PROSITE" id="PS50893">
    <property type="entry name" value="ABC_TRANSPORTER_2"/>
    <property type="match status" value="1"/>
</dbReference>
<evidence type="ECO:0000256" key="3">
    <source>
        <dbReference type="ARBA" id="ARBA00022741"/>
    </source>
</evidence>
<evidence type="ECO:0000313" key="11">
    <source>
        <dbReference type="Proteomes" id="UP000410492"/>
    </source>
</evidence>
<evidence type="ECO:0000256" key="8">
    <source>
        <dbReference type="SAM" id="Phobius"/>
    </source>
</evidence>
<evidence type="ECO:0000256" key="2">
    <source>
        <dbReference type="ARBA" id="ARBA00022692"/>
    </source>
</evidence>
<dbReference type="GO" id="GO:0140359">
    <property type="term" value="F:ABC-type transporter activity"/>
    <property type="evidence" value="ECO:0007669"/>
    <property type="project" value="InterPro"/>
</dbReference>
<dbReference type="InterPro" id="IPR003593">
    <property type="entry name" value="AAA+_ATPase"/>
</dbReference>
<dbReference type="Proteomes" id="UP000410492">
    <property type="component" value="Unassembled WGS sequence"/>
</dbReference>
<sequence>MSKPKKVNKIDCAVYVRNAWKSYKKPNYVFTGLHMTMMKGSIYALLGASGCGKTTLLSCIVGIRYLDSGDIWVLGGKPGSRGSGVPGNRVGYMPQELALYGDFSIKETMLYFGWICGLKTKEIKSRIAFLVKFLELPPAERLVKNLSGGQQRRVSLGAAMLHTPDLLILDEPTVGVDPILRANIWNYLVTESKERNCSIIITTHYIEEAKQAQTIGIMRSGHLLAEESPPQLLQTYKCSNLEEVFLKLSRAQQSQQDAEEEQQRRPSRKEFKEEEEEHTGDSTLQEQHGCCYKFCHDLRNLTSCGRLRALMTKNTLRLVRNIAGLLFMFALPVIQVVLFCICIGGNPRDLTIAVMNKEVNYTNLTYLDCPSRAKCYLVNGTPTYEMENLSCLYLTYLEDGDTFMQEFYPDVDSCHEAVRNGSAWGCLYFNPNFTNALVERMKKFIALREEVLDLSEIQVWLDMSNQQIDLTIERKLGLEFTNFAVDILKDCFVNPHIIMPPVVFHKPIYGLEEPSFTDFSASGTLLTIVFFLAVSLTASSMITERTEGLLDRTRVSGVNLGEILFSHVVIQFFVMLGQTILALVFMIVVFDVDCVGRLELIVVLTLLQGLCGMCFGFVISSVCTQERNAVQLSLGSFYPVLLLSGIIWPTEAMPYWLR</sequence>
<feature type="compositionally biased region" description="Basic and acidic residues" evidence="7">
    <location>
        <begin position="261"/>
        <end position="272"/>
    </location>
</feature>
<dbReference type="GO" id="GO:0016887">
    <property type="term" value="F:ATP hydrolysis activity"/>
    <property type="evidence" value="ECO:0007669"/>
    <property type="project" value="InterPro"/>
</dbReference>
<evidence type="ECO:0000259" key="9">
    <source>
        <dbReference type="PROSITE" id="PS50893"/>
    </source>
</evidence>
<keyword evidence="3" id="KW-0547">Nucleotide-binding</keyword>
<dbReference type="InterPro" id="IPR017871">
    <property type="entry name" value="ABC_transporter-like_CS"/>
</dbReference>
<proteinExistence type="predicted"/>
<dbReference type="PANTHER" id="PTHR43038:SF3">
    <property type="entry name" value="ABC TRANSPORTER G FAMILY MEMBER 20 ISOFORM X1"/>
    <property type="match status" value="1"/>
</dbReference>
<evidence type="ECO:0000256" key="4">
    <source>
        <dbReference type="ARBA" id="ARBA00022840"/>
    </source>
</evidence>
<dbReference type="EMBL" id="CAACVG010007280">
    <property type="protein sequence ID" value="VEN44621.1"/>
    <property type="molecule type" value="Genomic_DNA"/>
</dbReference>
<feature type="transmembrane region" description="Helical" evidence="8">
    <location>
        <begin position="318"/>
        <end position="339"/>
    </location>
</feature>
<dbReference type="PROSITE" id="PS00211">
    <property type="entry name" value="ABC_TRANSPORTER_1"/>
    <property type="match status" value="1"/>
</dbReference>
<dbReference type="AlphaFoldDB" id="A0A653C9M9"/>
<dbReference type="InterPro" id="IPR013525">
    <property type="entry name" value="ABC2_TM"/>
</dbReference>
<gene>
    <name evidence="10" type="ORF">CALMAC_LOCUS7350</name>
</gene>
<dbReference type="InterPro" id="IPR027417">
    <property type="entry name" value="P-loop_NTPase"/>
</dbReference>
<feature type="transmembrane region" description="Helical" evidence="8">
    <location>
        <begin position="600"/>
        <end position="622"/>
    </location>
</feature>
<dbReference type="SMART" id="SM00382">
    <property type="entry name" value="AAA"/>
    <property type="match status" value="1"/>
</dbReference>
<evidence type="ECO:0000256" key="5">
    <source>
        <dbReference type="ARBA" id="ARBA00022989"/>
    </source>
</evidence>
<feature type="transmembrane region" description="Helical" evidence="8">
    <location>
        <begin position="563"/>
        <end position="588"/>
    </location>
</feature>
<dbReference type="GO" id="GO:0005524">
    <property type="term" value="F:ATP binding"/>
    <property type="evidence" value="ECO:0007669"/>
    <property type="project" value="UniProtKB-KW"/>
</dbReference>
<dbReference type="OrthoDB" id="10255969at2759"/>
<dbReference type="Pfam" id="PF12698">
    <property type="entry name" value="ABC2_membrane_3"/>
    <property type="match status" value="1"/>
</dbReference>
<accession>A0A653C9M9</accession>
<dbReference type="PANTHER" id="PTHR43038">
    <property type="entry name" value="ATP-BINDING CASSETTE, SUB-FAMILY H, MEMBER 1"/>
    <property type="match status" value="1"/>
</dbReference>
<feature type="region of interest" description="Disordered" evidence="7">
    <location>
        <begin position="253"/>
        <end position="281"/>
    </location>
</feature>
<feature type="transmembrane region" description="Helical" evidence="8">
    <location>
        <begin position="629"/>
        <end position="648"/>
    </location>
</feature>
<evidence type="ECO:0000256" key="7">
    <source>
        <dbReference type="SAM" id="MobiDB-lite"/>
    </source>
</evidence>
<keyword evidence="5 8" id="KW-1133">Transmembrane helix</keyword>
<protein>
    <recommendedName>
        <fullName evidence="9">ABC transporter domain-containing protein</fullName>
    </recommendedName>
</protein>